<sequence length="930" mass="101692">MGWKVRCGVLLVGILFAATFRAFAQVRSSSTPGISQKIVDYNRLFPFEKLFLHTDKPYYSATDTIWFKAYLYNGFNNAFTERSGLIYVELIQNNKVVKRISVASQAGLSWGQLALDENTFGEGDYTLRAYTNWMQNFGTESFFTRHIYITNLKRSGWLIKQAHTIGDPAGKQVLNLNLRLSEVNNQGYGLKNLAWSVQDGETVFAKANVETAADGSFKASVNLSQKPGKGLNLTIEDKAAGRKATIPLIADKAQPVDLQFMPEGGHLVAGLLSRVAFKALAENGSGTEVTGKIFDSKNNEVATFKSAYKGMGVFNLVPAPGETYSAKITGKDGAIQTVVLPRVEASGINLRVVNAPESDSIRVTLTFSENLVDGKTWHLSGLVNNVPYCEAAFVAHGPRVNAMLARSIFPSGIVHFTVFNSQYQPVSERMIFVDQQDNLSVTVVPSKEIYGTRDSIALAIGVKNKSGDAVSNVSLSVSVTDDSQVKLDSMENNLVSNMLLASGLKGTIESPGYYTSGAPDAAKNLDLLLLTQGWTSYRWAEMLAPASTPLFKAEPEFVLNGTVTNLSGKPVPGNAVFAMGSGKVKMMMDTVSDAGGRFKFKNFPKIDTISFFIQARNAKGRKGNLAVKVDEFAPAAVPALTSFTTMPWYVNTTDSTVLNFVKNDIRLKRQKFSFSGNNLLEDVAITAKKGVRNSQNLNGRGEADQVIDEAQVETGKSMSLVDFMLKSVKGLYVAVGKMNLPQNRMNEEFRIGGKQVHFVVDGTAVSKFYDTISQPNFYDYLLQVFAGIKLKDVTGIEVMTSQKNVTGYDNMLSDSTLQQTLGTSAYIEISTRSGNGLFYNATPNIAFYKPVPINWPREFYSPKYKAGHVAGAAPDLRSTIFWQPQLATSKTGDAYTSFYSADRPGTYTVIVQGTNLKGLSGYKKLVIKIK</sequence>
<dbReference type="InterPro" id="IPR008969">
    <property type="entry name" value="CarboxyPept-like_regulatory"/>
</dbReference>
<evidence type="ECO:0000313" key="2">
    <source>
        <dbReference type="EMBL" id="MXV17671.1"/>
    </source>
</evidence>
<accession>A0A7K1Y352</accession>
<dbReference type="AlphaFoldDB" id="A0A7K1Y352"/>
<proteinExistence type="predicted"/>
<comment type="caution">
    <text evidence="2">The sequence shown here is derived from an EMBL/GenBank/DDBJ whole genome shotgun (WGS) entry which is preliminary data.</text>
</comment>
<dbReference type="RefSeq" id="WP_160908658.1">
    <property type="nucleotide sequence ID" value="NZ_WVHS01000005.1"/>
</dbReference>
<gene>
    <name evidence="2" type="ORF">GS398_20385</name>
</gene>
<feature type="signal peptide" evidence="1">
    <location>
        <begin position="1"/>
        <end position="24"/>
    </location>
</feature>
<dbReference type="EMBL" id="WVHS01000005">
    <property type="protein sequence ID" value="MXV17671.1"/>
    <property type="molecule type" value="Genomic_DNA"/>
</dbReference>
<evidence type="ECO:0000313" key="3">
    <source>
        <dbReference type="Proteomes" id="UP000451233"/>
    </source>
</evidence>
<reference evidence="2 3" key="1">
    <citation type="submission" date="2019-11" db="EMBL/GenBank/DDBJ databases">
        <title>Pedobacter sp. HMF7056 Genome sequencing and assembly.</title>
        <authorList>
            <person name="Kang H."/>
            <person name="Kim H."/>
            <person name="Joh K."/>
        </authorList>
    </citation>
    <scope>NUCLEOTIDE SEQUENCE [LARGE SCALE GENOMIC DNA]</scope>
    <source>
        <strain evidence="2 3">HMF7056</strain>
    </source>
</reference>
<dbReference type="Proteomes" id="UP000451233">
    <property type="component" value="Unassembled WGS sequence"/>
</dbReference>
<keyword evidence="3" id="KW-1185">Reference proteome</keyword>
<organism evidence="2 3">
    <name type="scientific">Hufsiella ginkgonis</name>
    <dbReference type="NCBI Taxonomy" id="2695274"/>
    <lineage>
        <taxon>Bacteria</taxon>
        <taxon>Pseudomonadati</taxon>
        <taxon>Bacteroidota</taxon>
        <taxon>Sphingobacteriia</taxon>
        <taxon>Sphingobacteriales</taxon>
        <taxon>Sphingobacteriaceae</taxon>
        <taxon>Hufsiella</taxon>
    </lineage>
</organism>
<dbReference type="SUPFAM" id="SSF49464">
    <property type="entry name" value="Carboxypeptidase regulatory domain-like"/>
    <property type="match status" value="1"/>
</dbReference>
<keyword evidence="1" id="KW-0732">Signal</keyword>
<protein>
    <recommendedName>
        <fullName evidence="4">Carboxypeptidase regulatory-like domain-containing protein</fullName>
    </recommendedName>
</protein>
<feature type="chain" id="PRO_5029807598" description="Carboxypeptidase regulatory-like domain-containing protein" evidence="1">
    <location>
        <begin position="25"/>
        <end position="930"/>
    </location>
</feature>
<name>A0A7K1Y352_9SPHI</name>
<evidence type="ECO:0000256" key="1">
    <source>
        <dbReference type="SAM" id="SignalP"/>
    </source>
</evidence>
<evidence type="ECO:0008006" key="4">
    <source>
        <dbReference type="Google" id="ProtNLM"/>
    </source>
</evidence>
<dbReference type="Gene3D" id="2.60.40.1930">
    <property type="match status" value="1"/>
</dbReference>